<comment type="catalytic activity">
    <reaction evidence="6">
        <text>a fatty acyl-[ACP] + S-adenosyl-L-methionine = an N-acyl-L-homoserine lactone + S-methyl-5'-thioadenosine + holo-[ACP] + H(+)</text>
        <dbReference type="Rhea" id="RHEA:10096"/>
        <dbReference type="Rhea" id="RHEA-COMP:9685"/>
        <dbReference type="Rhea" id="RHEA-COMP:14125"/>
        <dbReference type="ChEBI" id="CHEBI:15378"/>
        <dbReference type="ChEBI" id="CHEBI:17509"/>
        <dbReference type="ChEBI" id="CHEBI:55474"/>
        <dbReference type="ChEBI" id="CHEBI:59789"/>
        <dbReference type="ChEBI" id="CHEBI:64479"/>
        <dbReference type="ChEBI" id="CHEBI:138651"/>
        <dbReference type="EC" id="2.3.1.184"/>
    </reaction>
</comment>
<proteinExistence type="inferred from homology"/>
<dbReference type="SUPFAM" id="SSF55729">
    <property type="entry name" value="Acyl-CoA N-acyltransferases (Nat)"/>
    <property type="match status" value="1"/>
</dbReference>
<dbReference type="InterPro" id="IPR016181">
    <property type="entry name" value="Acyl_CoA_acyltransferase"/>
</dbReference>
<dbReference type="GO" id="GO:0009372">
    <property type="term" value="P:quorum sensing"/>
    <property type="evidence" value="ECO:0007669"/>
    <property type="project" value="UniProtKB-UniRule"/>
</dbReference>
<protein>
    <recommendedName>
        <fullName evidence="6">Acyl-homoserine-lactone synthase</fullName>
        <ecNumber evidence="6">2.3.1.184</ecNumber>
    </recommendedName>
    <alternativeName>
        <fullName evidence="6">Autoinducer synthesis protein</fullName>
    </alternativeName>
</protein>
<gene>
    <name evidence="7" type="ORF">NJ75_02841</name>
</gene>
<comment type="similarity">
    <text evidence="5 6">Belongs to the autoinducer synthase family.</text>
</comment>
<organism evidence="7 8">
    <name type="scientific">Novosphingobium subterraneum</name>
    <dbReference type="NCBI Taxonomy" id="48936"/>
    <lineage>
        <taxon>Bacteria</taxon>
        <taxon>Pseudomonadati</taxon>
        <taxon>Pseudomonadota</taxon>
        <taxon>Alphaproteobacteria</taxon>
        <taxon>Sphingomonadales</taxon>
        <taxon>Sphingomonadaceae</taxon>
        <taxon>Novosphingobium</taxon>
    </lineage>
</organism>
<evidence type="ECO:0000256" key="5">
    <source>
        <dbReference type="PROSITE-ProRule" id="PRU00533"/>
    </source>
</evidence>
<keyword evidence="2 6" id="KW-0808">Transferase</keyword>
<dbReference type="STRING" id="48936.NJ75_02841"/>
<evidence type="ECO:0000256" key="2">
    <source>
        <dbReference type="ARBA" id="ARBA00022679"/>
    </source>
</evidence>
<evidence type="ECO:0000256" key="1">
    <source>
        <dbReference type="ARBA" id="ARBA00022654"/>
    </source>
</evidence>
<evidence type="ECO:0000256" key="4">
    <source>
        <dbReference type="ARBA" id="ARBA00022929"/>
    </source>
</evidence>
<dbReference type="EC" id="2.3.1.184" evidence="6"/>
<evidence type="ECO:0000256" key="6">
    <source>
        <dbReference type="RuleBase" id="RU361135"/>
    </source>
</evidence>
<dbReference type="InterPro" id="IPR001690">
    <property type="entry name" value="Autoind_synthase"/>
</dbReference>
<keyword evidence="3 6" id="KW-0949">S-adenosyl-L-methionine</keyword>
<dbReference type="PATRIC" id="fig|48936.3.peg.2855"/>
<dbReference type="GO" id="GO:0061579">
    <property type="term" value="F:N-acyl homoserine lactone synthase activity"/>
    <property type="evidence" value="ECO:0007669"/>
    <property type="project" value="UniProtKB-UniRule"/>
</dbReference>
<evidence type="ECO:0000256" key="3">
    <source>
        <dbReference type="ARBA" id="ARBA00022691"/>
    </source>
</evidence>
<dbReference type="GO" id="GO:0007165">
    <property type="term" value="P:signal transduction"/>
    <property type="evidence" value="ECO:0007669"/>
    <property type="project" value="TreeGrafter"/>
</dbReference>
<dbReference type="RefSeq" id="WP_039335486.1">
    <property type="nucleotide sequence ID" value="NZ_JRVC01000013.1"/>
</dbReference>
<dbReference type="PRINTS" id="PR01549">
    <property type="entry name" value="AUTOINDCRSYN"/>
</dbReference>
<dbReference type="Pfam" id="PF00765">
    <property type="entry name" value="Autoind_synth"/>
    <property type="match status" value="1"/>
</dbReference>
<comment type="caution">
    <text evidence="7">The sequence shown here is derived from an EMBL/GenBank/DDBJ whole genome shotgun (WGS) entry which is preliminary data.</text>
</comment>
<keyword evidence="4 5" id="KW-0071">Autoinducer synthesis</keyword>
<keyword evidence="8" id="KW-1185">Reference proteome</keyword>
<reference evidence="7 8" key="1">
    <citation type="submission" date="2014-10" db="EMBL/GenBank/DDBJ databases">
        <title>Draft genome sequence of Novosphingobium subterraneum DSM 12447.</title>
        <authorList>
            <person name="Gan H.M."/>
            <person name="Gan H.Y."/>
            <person name="Savka M.A."/>
        </authorList>
    </citation>
    <scope>NUCLEOTIDE SEQUENCE [LARGE SCALE GENOMIC DNA]</scope>
    <source>
        <strain evidence="7 8">DSM 12447</strain>
    </source>
</reference>
<dbReference type="EMBL" id="JRVC01000013">
    <property type="protein sequence ID" value="KHS45252.1"/>
    <property type="molecule type" value="Genomic_DNA"/>
</dbReference>
<evidence type="ECO:0000313" key="8">
    <source>
        <dbReference type="Proteomes" id="UP000031338"/>
    </source>
</evidence>
<keyword evidence="1 5" id="KW-0673">Quorum sensing</keyword>
<sequence length="205" mass="22715">MLNLTDAAANEAHAFRTMFAARKRVFIDLLRWDLPVLAGKYEVDQFDNQHADYLILLDENGEHRASTRLLRTDTPHILRDMFPVLCPGPVPSGPATREITRFCLDPRLTAAQRKVARNELVTALVQYALRNGVTDYTGVAGLAWYRQIRTFGWQCRALGDAVTHDGQMLVGLHISIDGNTLEGLKQAGCFAEPIIEMPAARGGAA</sequence>
<dbReference type="PANTHER" id="PTHR39322">
    <property type="entry name" value="ACYL-HOMOSERINE-LACTONE SYNTHASE"/>
    <property type="match status" value="1"/>
</dbReference>
<dbReference type="AlphaFoldDB" id="A0A0B9A3T6"/>
<dbReference type="PROSITE" id="PS51187">
    <property type="entry name" value="AUTOINDUCER_SYNTH_2"/>
    <property type="match status" value="1"/>
</dbReference>
<evidence type="ECO:0000313" key="7">
    <source>
        <dbReference type="EMBL" id="KHS45252.1"/>
    </source>
</evidence>
<accession>A0A0B9A3T6</accession>
<dbReference type="Gene3D" id="3.40.630.30">
    <property type="match status" value="1"/>
</dbReference>
<name>A0A0B9A3T6_9SPHN</name>
<dbReference type="PANTHER" id="PTHR39322:SF1">
    <property type="entry name" value="ISOVALERYL-HOMOSERINE LACTONE SYNTHASE"/>
    <property type="match status" value="1"/>
</dbReference>
<dbReference type="Proteomes" id="UP000031338">
    <property type="component" value="Unassembled WGS sequence"/>
</dbReference>